<reference evidence="1" key="1">
    <citation type="journal article" date="2021" name="bioRxiv">
        <title>Whole Genome Assembly and Annotation of Northern Wild Rice, Zizania palustris L., Supports a Whole Genome Duplication in the Zizania Genus.</title>
        <authorList>
            <person name="Haas M."/>
            <person name="Kono T."/>
            <person name="Macchietto M."/>
            <person name="Millas R."/>
            <person name="McGilp L."/>
            <person name="Shao M."/>
            <person name="Duquette J."/>
            <person name="Hirsch C.N."/>
            <person name="Kimball J."/>
        </authorList>
    </citation>
    <scope>NUCLEOTIDE SEQUENCE</scope>
    <source>
        <tissue evidence="1">Fresh leaf tissue</tissue>
    </source>
</reference>
<comment type="caution">
    <text evidence="1">The sequence shown here is derived from an EMBL/GenBank/DDBJ whole genome shotgun (WGS) entry which is preliminary data.</text>
</comment>
<organism evidence="1 2">
    <name type="scientific">Zizania palustris</name>
    <name type="common">Northern wild rice</name>
    <dbReference type="NCBI Taxonomy" id="103762"/>
    <lineage>
        <taxon>Eukaryota</taxon>
        <taxon>Viridiplantae</taxon>
        <taxon>Streptophyta</taxon>
        <taxon>Embryophyta</taxon>
        <taxon>Tracheophyta</taxon>
        <taxon>Spermatophyta</taxon>
        <taxon>Magnoliopsida</taxon>
        <taxon>Liliopsida</taxon>
        <taxon>Poales</taxon>
        <taxon>Poaceae</taxon>
        <taxon>BOP clade</taxon>
        <taxon>Oryzoideae</taxon>
        <taxon>Oryzeae</taxon>
        <taxon>Zizaniinae</taxon>
        <taxon>Zizania</taxon>
    </lineage>
</organism>
<keyword evidence="2" id="KW-1185">Reference proteome</keyword>
<protein>
    <submittedName>
        <fullName evidence="1">Uncharacterized protein</fullName>
    </submittedName>
</protein>
<reference evidence="1" key="2">
    <citation type="submission" date="2021-02" db="EMBL/GenBank/DDBJ databases">
        <authorList>
            <person name="Kimball J.A."/>
            <person name="Haas M.W."/>
            <person name="Macchietto M."/>
            <person name="Kono T."/>
            <person name="Duquette J."/>
            <person name="Shao M."/>
        </authorList>
    </citation>
    <scope>NUCLEOTIDE SEQUENCE</scope>
    <source>
        <tissue evidence="1">Fresh leaf tissue</tissue>
    </source>
</reference>
<dbReference type="AlphaFoldDB" id="A0A8J5SJN8"/>
<evidence type="ECO:0000313" key="2">
    <source>
        <dbReference type="Proteomes" id="UP000729402"/>
    </source>
</evidence>
<proteinExistence type="predicted"/>
<sequence>MMTATRAETAFSSLYILFLRTLLRFRINASSSFAIDYPLLIPRTVNEVELGDIMEESVVRRSVVAGGGAWRRFSCWGRVDDDDKVGGGRIGETLAKPSSFSHPLDWLDYYTPYTPTSLH</sequence>
<accession>A0A8J5SJN8</accession>
<evidence type="ECO:0000313" key="1">
    <source>
        <dbReference type="EMBL" id="KAG8061570.1"/>
    </source>
</evidence>
<name>A0A8J5SJN8_ZIZPA</name>
<dbReference type="Proteomes" id="UP000729402">
    <property type="component" value="Unassembled WGS sequence"/>
</dbReference>
<dbReference type="EMBL" id="JAAALK010000286">
    <property type="protein sequence ID" value="KAG8061570.1"/>
    <property type="molecule type" value="Genomic_DNA"/>
</dbReference>
<gene>
    <name evidence="1" type="ORF">GUJ93_ZPchr0003g18632</name>
</gene>